<organism evidence="6 7">
    <name type="scientific">Folsomia candida</name>
    <name type="common">Springtail</name>
    <dbReference type="NCBI Taxonomy" id="158441"/>
    <lineage>
        <taxon>Eukaryota</taxon>
        <taxon>Metazoa</taxon>
        <taxon>Ecdysozoa</taxon>
        <taxon>Arthropoda</taxon>
        <taxon>Hexapoda</taxon>
        <taxon>Collembola</taxon>
        <taxon>Entomobryomorpha</taxon>
        <taxon>Isotomoidea</taxon>
        <taxon>Isotomidae</taxon>
        <taxon>Proisotominae</taxon>
        <taxon>Folsomia</taxon>
    </lineage>
</organism>
<feature type="compositionally biased region" description="Low complexity" evidence="4">
    <location>
        <begin position="13"/>
        <end position="33"/>
    </location>
</feature>
<evidence type="ECO:0000256" key="3">
    <source>
        <dbReference type="ARBA" id="ARBA00023163"/>
    </source>
</evidence>
<keyword evidence="3" id="KW-0804">Transcription</keyword>
<feature type="compositionally biased region" description="Pro residues" evidence="4">
    <location>
        <begin position="47"/>
        <end position="60"/>
    </location>
</feature>
<dbReference type="GO" id="GO:0006355">
    <property type="term" value="P:regulation of DNA-templated transcription"/>
    <property type="evidence" value="ECO:0007669"/>
    <property type="project" value="InterPro"/>
</dbReference>
<dbReference type="OMA" id="GEELWIN"/>
<dbReference type="GO" id="GO:2000036">
    <property type="term" value="P:regulation of stem cell population maintenance"/>
    <property type="evidence" value="ECO:0007669"/>
    <property type="project" value="UniProtKB-ARBA"/>
</dbReference>
<evidence type="ECO:0000256" key="1">
    <source>
        <dbReference type="ARBA" id="ARBA00007682"/>
    </source>
</evidence>
<dbReference type="GO" id="GO:0030015">
    <property type="term" value="C:CCR4-NOT core complex"/>
    <property type="evidence" value="ECO:0007669"/>
    <property type="project" value="InterPro"/>
</dbReference>
<dbReference type="PANTHER" id="PTHR23326">
    <property type="entry name" value="CCR4 NOT-RELATED"/>
    <property type="match status" value="1"/>
</dbReference>
<keyword evidence="2" id="KW-0805">Transcription regulation</keyword>
<dbReference type="AlphaFoldDB" id="A0A226F5L8"/>
<dbReference type="OrthoDB" id="25391at2759"/>
<sequence>MEGSSENRKNPAKSGNKNSGNRSRNTRGPGPSSRGRKSGGGGIPPTGMTPPTDPDTPPMGPGGRRDEFRVGDPTEFLSLTTTGNIGQVVDCKKDQNRPPKKPTSMTKKSKHTYAMLMDDFPPLHDMPMPMEGEGPPNRVQFQSPDASLPIGPVSSEPKKTNQTEDSPLGIRTYPDGRVTNIPGSMLNDQFGIAGFLAGLRIAKVDPHLILLSIGSDVPRQELKLKEPGTGTWSFAGPLQGAGPVGAVDIACPVPPEYLVNAPDLRGRLTPLKMNLYKDELVFYIFYNFTRDVLQIHAAEELFNRHWRYHMGEELWINAQGVSRLERGSHSVKGMYLFFDPVKFLKEKKEFHLDCNLFEGRPFVPRHFV</sequence>
<comment type="similarity">
    <text evidence="1">Belongs to the CNOT2/3/5 family.</text>
</comment>
<evidence type="ECO:0000256" key="2">
    <source>
        <dbReference type="ARBA" id="ARBA00023015"/>
    </source>
</evidence>
<evidence type="ECO:0000313" key="7">
    <source>
        <dbReference type="Proteomes" id="UP000198287"/>
    </source>
</evidence>
<protein>
    <submittedName>
        <fullName evidence="6">CCR4-NOT transcription complex subunit 2</fullName>
    </submittedName>
</protein>
<feature type="domain" description="NOT2/NOT3/NOT5 C-terminal" evidence="5">
    <location>
        <begin position="250"/>
        <end position="354"/>
    </location>
</feature>
<feature type="region of interest" description="Disordered" evidence="4">
    <location>
        <begin position="129"/>
        <end position="174"/>
    </location>
</feature>
<dbReference type="STRING" id="158441.A0A226F5L8"/>
<comment type="caution">
    <text evidence="6">The sequence shown here is derived from an EMBL/GenBank/DDBJ whole genome shotgun (WGS) entry which is preliminary data.</text>
</comment>
<feature type="region of interest" description="Disordered" evidence="4">
    <location>
        <begin position="1"/>
        <end position="108"/>
    </location>
</feature>
<keyword evidence="7" id="KW-1185">Reference proteome</keyword>
<feature type="compositionally biased region" description="Basic and acidic residues" evidence="4">
    <location>
        <begin position="63"/>
        <end position="72"/>
    </location>
</feature>
<dbReference type="Proteomes" id="UP000198287">
    <property type="component" value="Unassembled WGS sequence"/>
</dbReference>
<gene>
    <name evidence="6" type="ORF">Fcan01_01083</name>
</gene>
<evidence type="ECO:0000259" key="5">
    <source>
        <dbReference type="Pfam" id="PF04153"/>
    </source>
</evidence>
<evidence type="ECO:0000313" key="6">
    <source>
        <dbReference type="EMBL" id="OXA64767.1"/>
    </source>
</evidence>
<accession>A0A226F5L8</accession>
<dbReference type="InterPro" id="IPR038635">
    <property type="entry name" value="CCR4-NOT_su2/3/5_C_sf"/>
</dbReference>
<proteinExistence type="inferred from homology"/>
<dbReference type="Gene3D" id="2.30.30.1020">
    <property type="entry name" value="CCR4-NOT complex subunit 2/3/5, C-terminal domain"/>
    <property type="match status" value="1"/>
</dbReference>
<dbReference type="InterPro" id="IPR040168">
    <property type="entry name" value="Not2/3/5"/>
</dbReference>
<dbReference type="Pfam" id="PF04153">
    <property type="entry name" value="NOT2_3_5_C"/>
    <property type="match status" value="1"/>
</dbReference>
<dbReference type="EMBL" id="LNIX01000001">
    <property type="protein sequence ID" value="OXA64767.1"/>
    <property type="molecule type" value="Genomic_DNA"/>
</dbReference>
<name>A0A226F5L8_FOLCA</name>
<dbReference type="InterPro" id="IPR007282">
    <property type="entry name" value="NOT2/3/5_C"/>
</dbReference>
<reference evidence="6 7" key="1">
    <citation type="submission" date="2015-12" db="EMBL/GenBank/DDBJ databases">
        <title>The genome of Folsomia candida.</title>
        <authorList>
            <person name="Faddeeva A."/>
            <person name="Derks M.F."/>
            <person name="Anvar Y."/>
            <person name="Smit S."/>
            <person name="Van Straalen N."/>
            <person name="Roelofs D."/>
        </authorList>
    </citation>
    <scope>NUCLEOTIDE SEQUENCE [LARGE SCALE GENOMIC DNA]</scope>
    <source>
        <strain evidence="6 7">VU population</strain>
        <tissue evidence="6">Whole body</tissue>
    </source>
</reference>
<evidence type="ECO:0000256" key="4">
    <source>
        <dbReference type="SAM" id="MobiDB-lite"/>
    </source>
</evidence>